<evidence type="ECO:0000256" key="4">
    <source>
        <dbReference type="ARBA" id="ARBA00022490"/>
    </source>
</evidence>
<dbReference type="GO" id="GO:0005634">
    <property type="term" value="C:nucleus"/>
    <property type="evidence" value="ECO:0007669"/>
    <property type="project" value="UniProtKB-SubCell"/>
</dbReference>
<dbReference type="VEuPathDB" id="FungiDB:AMAG_08524"/>
<dbReference type="EMBL" id="GG745342">
    <property type="protein sequence ID" value="KNE63391.1"/>
    <property type="molecule type" value="Genomic_DNA"/>
</dbReference>
<dbReference type="PRINTS" id="PR01040">
    <property type="entry name" value="TRNASYNTHTYR"/>
</dbReference>
<dbReference type="GO" id="GO:0005524">
    <property type="term" value="F:ATP binding"/>
    <property type="evidence" value="ECO:0007669"/>
    <property type="project" value="UniProtKB-KW"/>
</dbReference>
<accession>A0A0L0SLG2</accession>
<evidence type="ECO:0000256" key="7">
    <source>
        <dbReference type="ARBA" id="ARBA00022840"/>
    </source>
</evidence>
<dbReference type="Proteomes" id="UP000054350">
    <property type="component" value="Unassembled WGS sequence"/>
</dbReference>
<dbReference type="NCBIfam" id="TIGR00234">
    <property type="entry name" value="tyrS"/>
    <property type="match status" value="1"/>
</dbReference>
<evidence type="ECO:0000256" key="5">
    <source>
        <dbReference type="ARBA" id="ARBA00022598"/>
    </source>
</evidence>
<dbReference type="InterPro" id="IPR014729">
    <property type="entry name" value="Rossmann-like_a/b/a_fold"/>
</dbReference>
<sequence length="448" mass="48190">MATHAPTTAAPATPAPTQPPAPLSGATGARGALTIEAKVDLITRGLQETLGVDTIRDVLKERDLKLYWGTAPTGKPHIGYFVPMVKIADFLAAGCHVTILFANLHAFLDNMKAPWDQLEARTQYYEHLIKAILTSVGVPIDKLRFVVGTEYQLTREYNLDAYKLAAMLTVHDAIKAGAEVVKQTDNPLLSGLIYPGLQALDEQYLDVDAQFGGVDQRKIFVLAEKYLPKLGYKKRAHLMNAMVPGLAGSKMSSSDPDSKIDLLDSPKDVERKIKRAFCEEGNVADNGVLAFVKAVLFPIAGLRGNASFTIKRPEKFGGDSTYTSFEDLEKAFAEKKVHPGDLKKAVAEALNVLLEPIRAAFNTPELQELTETAYPTGKKPAGAASKKKEKKKHNKRPETADSAVSDAAAAPKDAQQAKAAPAAAPKDAAKPADQAKTAPVEAAKVTKA</sequence>
<evidence type="ECO:0000256" key="6">
    <source>
        <dbReference type="ARBA" id="ARBA00022741"/>
    </source>
</evidence>
<feature type="compositionally biased region" description="Low complexity" evidence="13">
    <location>
        <begin position="1"/>
        <end position="12"/>
    </location>
</feature>
<dbReference type="CDD" id="cd00805">
    <property type="entry name" value="TyrRS_core"/>
    <property type="match status" value="1"/>
</dbReference>
<evidence type="ECO:0000256" key="12">
    <source>
        <dbReference type="RuleBase" id="RU361234"/>
    </source>
</evidence>
<feature type="region of interest" description="Disordered" evidence="13">
    <location>
        <begin position="1"/>
        <end position="27"/>
    </location>
</feature>
<reference evidence="14 15" key="1">
    <citation type="submission" date="2009-11" db="EMBL/GenBank/DDBJ databases">
        <title>Annotation of Allomyces macrogynus ATCC 38327.</title>
        <authorList>
            <consortium name="The Broad Institute Genome Sequencing Platform"/>
            <person name="Russ C."/>
            <person name="Cuomo C."/>
            <person name="Burger G."/>
            <person name="Gray M.W."/>
            <person name="Holland P.W.H."/>
            <person name="King N."/>
            <person name="Lang F.B.F."/>
            <person name="Roger A.J."/>
            <person name="Ruiz-Trillo I."/>
            <person name="Young S.K."/>
            <person name="Zeng Q."/>
            <person name="Gargeya S."/>
            <person name="Fitzgerald M."/>
            <person name="Haas B."/>
            <person name="Abouelleil A."/>
            <person name="Alvarado L."/>
            <person name="Arachchi H.M."/>
            <person name="Berlin A."/>
            <person name="Chapman S.B."/>
            <person name="Gearin G."/>
            <person name="Goldberg J."/>
            <person name="Griggs A."/>
            <person name="Gujja S."/>
            <person name="Hansen M."/>
            <person name="Heiman D."/>
            <person name="Howarth C."/>
            <person name="Larimer J."/>
            <person name="Lui A."/>
            <person name="MacDonald P.J.P."/>
            <person name="McCowen C."/>
            <person name="Montmayeur A."/>
            <person name="Murphy C."/>
            <person name="Neiman D."/>
            <person name="Pearson M."/>
            <person name="Priest M."/>
            <person name="Roberts A."/>
            <person name="Saif S."/>
            <person name="Shea T."/>
            <person name="Sisk P."/>
            <person name="Stolte C."/>
            <person name="Sykes S."/>
            <person name="Wortman J."/>
            <person name="Nusbaum C."/>
            <person name="Birren B."/>
        </authorList>
    </citation>
    <scope>NUCLEOTIDE SEQUENCE [LARGE SCALE GENOMIC DNA]</scope>
    <source>
        <strain evidence="14 15">ATCC 38327</strain>
    </source>
</reference>
<dbReference type="PANTHER" id="PTHR46264:SF4">
    <property type="entry name" value="TYROSINE--TRNA LIGASE, CYTOPLASMIC"/>
    <property type="match status" value="1"/>
</dbReference>
<proteinExistence type="inferred from homology"/>
<feature type="compositionally biased region" description="Basic residues" evidence="13">
    <location>
        <begin position="385"/>
        <end position="395"/>
    </location>
</feature>
<evidence type="ECO:0000256" key="9">
    <source>
        <dbReference type="ARBA" id="ARBA00023146"/>
    </source>
</evidence>
<dbReference type="OrthoDB" id="197206at2759"/>
<reference evidence="15" key="2">
    <citation type="submission" date="2009-11" db="EMBL/GenBank/DDBJ databases">
        <title>The Genome Sequence of Allomyces macrogynus strain ATCC 38327.</title>
        <authorList>
            <consortium name="The Broad Institute Genome Sequencing Platform"/>
            <person name="Russ C."/>
            <person name="Cuomo C."/>
            <person name="Shea T."/>
            <person name="Young S.K."/>
            <person name="Zeng Q."/>
            <person name="Koehrsen M."/>
            <person name="Haas B."/>
            <person name="Borodovsky M."/>
            <person name="Guigo R."/>
            <person name="Alvarado L."/>
            <person name="Berlin A."/>
            <person name="Borenstein D."/>
            <person name="Chen Z."/>
            <person name="Engels R."/>
            <person name="Freedman E."/>
            <person name="Gellesch M."/>
            <person name="Goldberg J."/>
            <person name="Griggs A."/>
            <person name="Gujja S."/>
            <person name="Heiman D."/>
            <person name="Hepburn T."/>
            <person name="Howarth C."/>
            <person name="Jen D."/>
            <person name="Larson L."/>
            <person name="Lewis B."/>
            <person name="Mehta T."/>
            <person name="Park D."/>
            <person name="Pearson M."/>
            <person name="Roberts A."/>
            <person name="Saif S."/>
            <person name="Shenoy N."/>
            <person name="Sisk P."/>
            <person name="Stolte C."/>
            <person name="Sykes S."/>
            <person name="Walk T."/>
            <person name="White J."/>
            <person name="Yandava C."/>
            <person name="Burger G."/>
            <person name="Gray M.W."/>
            <person name="Holland P.W.H."/>
            <person name="King N."/>
            <person name="Lang F.B.F."/>
            <person name="Roger A.J."/>
            <person name="Ruiz-Trillo I."/>
            <person name="Lander E."/>
            <person name="Nusbaum C."/>
        </authorList>
    </citation>
    <scope>NUCLEOTIDE SEQUENCE [LARGE SCALE GENOMIC DNA]</scope>
    <source>
        <strain evidence="15">ATCC 38327</strain>
    </source>
</reference>
<dbReference type="GO" id="GO:0006437">
    <property type="term" value="P:tyrosyl-tRNA aminoacylation"/>
    <property type="evidence" value="ECO:0007669"/>
    <property type="project" value="InterPro"/>
</dbReference>
<dbReference type="Gene3D" id="3.40.50.620">
    <property type="entry name" value="HUPs"/>
    <property type="match status" value="1"/>
</dbReference>
<dbReference type="GO" id="GO:0004831">
    <property type="term" value="F:tyrosine-tRNA ligase activity"/>
    <property type="evidence" value="ECO:0007669"/>
    <property type="project" value="UniProtKB-EC"/>
</dbReference>
<keyword evidence="7 12" id="KW-0067">ATP-binding</keyword>
<dbReference type="FunFam" id="1.10.240.10:FF:000004">
    <property type="entry name" value="Tyrosine--tRNA ligase"/>
    <property type="match status" value="1"/>
</dbReference>
<name>A0A0L0SLG2_ALLM3</name>
<feature type="region of interest" description="Disordered" evidence="13">
    <location>
        <begin position="371"/>
        <end position="448"/>
    </location>
</feature>
<keyword evidence="8 12" id="KW-0648">Protein biosynthesis</keyword>
<dbReference type="FunFam" id="3.40.50.620:FF:000040">
    <property type="entry name" value="Tyrosine--tRNA ligase"/>
    <property type="match status" value="1"/>
</dbReference>
<evidence type="ECO:0000256" key="10">
    <source>
        <dbReference type="ARBA" id="ARBA00023242"/>
    </source>
</evidence>
<evidence type="ECO:0000313" key="14">
    <source>
        <dbReference type="EMBL" id="KNE63391.1"/>
    </source>
</evidence>
<dbReference type="GO" id="GO:0005737">
    <property type="term" value="C:cytoplasm"/>
    <property type="evidence" value="ECO:0007669"/>
    <property type="project" value="UniProtKB-SubCell"/>
</dbReference>
<dbReference type="SUPFAM" id="SSF52374">
    <property type="entry name" value="Nucleotidylyl transferase"/>
    <property type="match status" value="1"/>
</dbReference>
<evidence type="ECO:0000256" key="1">
    <source>
        <dbReference type="ARBA" id="ARBA00004123"/>
    </source>
</evidence>
<dbReference type="Gene3D" id="1.10.240.10">
    <property type="entry name" value="Tyrosyl-Transfer RNA Synthetase"/>
    <property type="match status" value="1"/>
</dbReference>
<gene>
    <name evidence="14" type="ORF">AMAG_08524</name>
</gene>
<dbReference type="Pfam" id="PF00579">
    <property type="entry name" value="tRNA-synt_1b"/>
    <property type="match status" value="1"/>
</dbReference>
<comment type="subcellular location">
    <subcellularLocation>
        <location evidence="2">Cytoplasm</location>
    </subcellularLocation>
    <subcellularLocation>
        <location evidence="1">Nucleus</location>
    </subcellularLocation>
</comment>
<evidence type="ECO:0000313" key="15">
    <source>
        <dbReference type="Proteomes" id="UP000054350"/>
    </source>
</evidence>
<dbReference type="eggNOG" id="KOG2144">
    <property type="taxonomic scope" value="Eukaryota"/>
</dbReference>
<evidence type="ECO:0000256" key="2">
    <source>
        <dbReference type="ARBA" id="ARBA00004496"/>
    </source>
</evidence>
<comment type="similarity">
    <text evidence="3 12">Belongs to the class-I aminoacyl-tRNA synthetase family.</text>
</comment>
<evidence type="ECO:0000256" key="11">
    <source>
        <dbReference type="ARBA" id="ARBA00048248"/>
    </source>
</evidence>
<dbReference type="NCBIfam" id="NF006330">
    <property type="entry name" value="PRK08560.1"/>
    <property type="match status" value="1"/>
</dbReference>
<keyword evidence="4" id="KW-0963">Cytoplasm</keyword>
<dbReference type="OMA" id="RKIHMLA"/>
<dbReference type="AlphaFoldDB" id="A0A0L0SLG2"/>
<evidence type="ECO:0000256" key="8">
    <source>
        <dbReference type="ARBA" id="ARBA00022917"/>
    </source>
</evidence>
<keyword evidence="6 12" id="KW-0547">Nucleotide-binding</keyword>
<feature type="compositionally biased region" description="Low complexity" evidence="13">
    <location>
        <begin position="400"/>
        <end position="439"/>
    </location>
</feature>
<evidence type="ECO:0000256" key="13">
    <source>
        <dbReference type="SAM" id="MobiDB-lite"/>
    </source>
</evidence>
<dbReference type="EC" id="6.1.1.1" evidence="12"/>
<dbReference type="STRING" id="578462.A0A0L0SLG2"/>
<keyword evidence="5 12" id="KW-0436">Ligase</keyword>
<dbReference type="InterPro" id="IPR002305">
    <property type="entry name" value="aa-tRNA-synth_Ic"/>
</dbReference>
<dbReference type="InterPro" id="IPR050489">
    <property type="entry name" value="Tyr-tRNA_synthase"/>
</dbReference>
<protein>
    <recommendedName>
        <fullName evidence="12">Tyrosine--tRNA ligase</fullName>
        <ecNumber evidence="12">6.1.1.1</ecNumber>
    </recommendedName>
    <alternativeName>
        <fullName evidence="12">Tyrosyl-tRNA synthetase</fullName>
    </alternativeName>
</protein>
<organism evidence="14 15">
    <name type="scientific">Allomyces macrogynus (strain ATCC 38327)</name>
    <name type="common">Allomyces javanicus var. macrogynus</name>
    <dbReference type="NCBI Taxonomy" id="578462"/>
    <lineage>
        <taxon>Eukaryota</taxon>
        <taxon>Fungi</taxon>
        <taxon>Fungi incertae sedis</taxon>
        <taxon>Blastocladiomycota</taxon>
        <taxon>Blastocladiomycetes</taxon>
        <taxon>Blastocladiales</taxon>
        <taxon>Blastocladiaceae</taxon>
        <taxon>Allomyces</taxon>
    </lineage>
</organism>
<feature type="compositionally biased region" description="Pro residues" evidence="13">
    <location>
        <begin position="13"/>
        <end position="22"/>
    </location>
</feature>
<keyword evidence="15" id="KW-1185">Reference proteome</keyword>
<dbReference type="InterPro" id="IPR002307">
    <property type="entry name" value="Tyr-tRNA-ligase"/>
</dbReference>
<keyword evidence="9 12" id="KW-0030">Aminoacyl-tRNA synthetase</keyword>
<keyword evidence="10" id="KW-0539">Nucleus</keyword>
<dbReference type="PANTHER" id="PTHR46264">
    <property type="entry name" value="TYROSINE-TRNA LIGASE"/>
    <property type="match status" value="1"/>
</dbReference>
<evidence type="ECO:0000256" key="3">
    <source>
        <dbReference type="ARBA" id="ARBA00005594"/>
    </source>
</evidence>
<comment type="catalytic activity">
    <reaction evidence="11 12">
        <text>tRNA(Tyr) + L-tyrosine + ATP = L-tyrosyl-tRNA(Tyr) + AMP + diphosphate + H(+)</text>
        <dbReference type="Rhea" id="RHEA:10220"/>
        <dbReference type="Rhea" id="RHEA-COMP:9706"/>
        <dbReference type="Rhea" id="RHEA-COMP:9707"/>
        <dbReference type="ChEBI" id="CHEBI:15378"/>
        <dbReference type="ChEBI" id="CHEBI:30616"/>
        <dbReference type="ChEBI" id="CHEBI:33019"/>
        <dbReference type="ChEBI" id="CHEBI:58315"/>
        <dbReference type="ChEBI" id="CHEBI:78442"/>
        <dbReference type="ChEBI" id="CHEBI:78536"/>
        <dbReference type="ChEBI" id="CHEBI:456215"/>
        <dbReference type="EC" id="6.1.1.1"/>
    </reaction>
</comment>